<keyword evidence="3" id="KW-1185">Reference proteome</keyword>
<gene>
    <name evidence="2" type="ORF">NECAME_01459</name>
</gene>
<protein>
    <submittedName>
        <fullName evidence="2">Uncharacterized protein</fullName>
    </submittedName>
</protein>
<dbReference type="Proteomes" id="UP000053676">
    <property type="component" value="Unassembled WGS sequence"/>
</dbReference>
<reference evidence="3" key="1">
    <citation type="journal article" date="2014" name="Nat. Genet.">
        <title>Genome of the human hookworm Necator americanus.</title>
        <authorList>
            <person name="Tang Y.T."/>
            <person name="Gao X."/>
            <person name="Rosa B.A."/>
            <person name="Abubucker S."/>
            <person name="Hallsworth-Pepin K."/>
            <person name="Martin J."/>
            <person name="Tyagi R."/>
            <person name="Heizer E."/>
            <person name="Zhang X."/>
            <person name="Bhonagiri-Palsikar V."/>
            <person name="Minx P."/>
            <person name="Warren W.C."/>
            <person name="Wang Q."/>
            <person name="Zhan B."/>
            <person name="Hotez P.J."/>
            <person name="Sternberg P.W."/>
            <person name="Dougall A."/>
            <person name="Gaze S.T."/>
            <person name="Mulvenna J."/>
            <person name="Sotillo J."/>
            <person name="Ranganathan S."/>
            <person name="Rabelo E.M."/>
            <person name="Wilson R.K."/>
            <person name="Felgner P.L."/>
            <person name="Bethony J."/>
            <person name="Hawdon J.M."/>
            <person name="Gasser R.B."/>
            <person name="Loukas A."/>
            <person name="Mitreva M."/>
        </authorList>
    </citation>
    <scope>NUCLEOTIDE SEQUENCE [LARGE SCALE GENOMIC DNA]</scope>
</reference>
<dbReference type="KEGG" id="nai:NECAME_01459"/>
<dbReference type="OMA" id="WVEIDNT"/>
<evidence type="ECO:0000256" key="1">
    <source>
        <dbReference type="SAM" id="MobiDB-lite"/>
    </source>
</evidence>
<evidence type="ECO:0000313" key="2">
    <source>
        <dbReference type="EMBL" id="ETN85567.1"/>
    </source>
</evidence>
<feature type="compositionally biased region" description="Basic and acidic residues" evidence="1">
    <location>
        <begin position="101"/>
        <end position="112"/>
    </location>
</feature>
<feature type="region of interest" description="Disordered" evidence="1">
    <location>
        <begin position="1"/>
        <end position="24"/>
    </location>
</feature>
<dbReference type="AlphaFoldDB" id="W2TX18"/>
<sequence>MDSTVEQVQDRGLLPTTSSNTVTNNVNTATISNTMNDEPRVEVSIVGSPEIRLGHFCAAATYNPFSSALASMTSPCNLLQDQLVFGGQEAVGVTKSSGSPDSHEERHIERCDVVASPSDPRPPKKRYTGSDTGTADLPPPESPSGAQLPRAAPLPSAFCDARQVPTGEQFLQLLYNWQWVEIDNTQLPSVMRGGERFLAVHMVQLKLLSKFPPAIPAEIISRFTMVSHKMSTVEAWQFNAINAIKRKFDLGCQLFTTQDEVVRLNDVQMFYWNVKALNLSRIIQQYDAELQNTNGNLTLIATIQSLKNHVETDLERVRKELRSLTEQHQGMMQPPATTSTVPSASGNVITIDDHHHHVSNGAMITSSLNEAQQKDINVYS</sequence>
<evidence type="ECO:0000313" key="3">
    <source>
        <dbReference type="Proteomes" id="UP000053676"/>
    </source>
</evidence>
<organism evidence="2 3">
    <name type="scientific">Necator americanus</name>
    <name type="common">Human hookworm</name>
    <dbReference type="NCBI Taxonomy" id="51031"/>
    <lineage>
        <taxon>Eukaryota</taxon>
        <taxon>Metazoa</taxon>
        <taxon>Ecdysozoa</taxon>
        <taxon>Nematoda</taxon>
        <taxon>Chromadorea</taxon>
        <taxon>Rhabditida</taxon>
        <taxon>Rhabditina</taxon>
        <taxon>Rhabditomorpha</taxon>
        <taxon>Strongyloidea</taxon>
        <taxon>Ancylostomatidae</taxon>
        <taxon>Bunostominae</taxon>
        <taxon>Necator</taxon>
    </lineage>
</organism>
<dbReference type="EMBL" id="KI657713">
    <property type="protein sequence ID" value="ETN85567.1"/>
    <property type="molecule type" value="Genomic_DNA"/>
</dbReference>
<accession>W2TX18</accession>
<feature type="region of interest" description="Disordered" evidence="1">
    <location>
        <begin position="92"/>
        <end position="150"/>
    </location>
</feature>
<dbReference type="OrthoDB" id="6497308at2759"/>
<name>W2TX18_NECAM</name>
<proteinExistence type="predicted"/>